<feature type="non-terminal residue" evidence="1">
    <location>
        <position position="759"/>
    </location>
</feature>
<gene>
    <name evidence="1" type="ORF">IWQ57_004396</name>
</gene>
<proteinExistence type="predicted"/>
<evidence type="ECO:0000313" key="2">
    <source>
        <dbReference type="Proteomes" id="UP001140234"/>
    </source>
</evidence>
<name>A0ACC1JSG0_9FUNG</name>
<sequence>GKPALGIALMRADKSHESSAQSTDSEQLGARSTESASTSSLGGSAAAAARVLAAWQDRAVSSADEAAAVAAVAAAAAAASTRPAVGEPSMLWPGTQSSGVLHHSATPTPRAPALVLPTRESSAPVVGSMHDPQQRADMGLLALLNSAAAYVAESADSHDAVLRDAARPLTGAYSAAGDLLPGAALTLSSINDNFNQASAAAAAAVSDDGRVSYSNAYDAQFSTAAYQDLAQALQHIAATSAGPEGGSLGPEAVAAAAAAAGVHPDLVASSGALAAEAKRKRRGGEATPAAKRRNSSTGETGRGNYINEIRRLARKWTDEETDNLLQGCSKYGVGAWKKILDDPNFKFNNRTSVDLKDRFRTIRAQECAQNPLPSKAGRKGNKGKVPDVVWPLPPGSQRLQGLHRVQRKPTRNYSADEDRRLLLGVLRHANHWTKIAADTDLHLGHRPGQSLRDRLRNAFPEVFELFGYIIPKKERADRERATTPVPQAARGRPPPASATKRKAPTGSKRLEGEIPDHIRTRILDILHSLNASLDPRPIPDDDAEDDEGDDDEANDDDIGEVASPHGLCMPPSRSASEATDEAAARAPRGARRPATGRVASTGSKGSAASRSPRLGLELGPGQAASDNGSRGRRRASTRGGRLPARQGADNAGGSGPRQDGRGGLGFDVDMAGGSGSGSGVHSAPAQGAAAAEQMAQQRSLLGDFFSPTAFLRQIGTMTPTDQLDALALEGRIGSGYSTPTQSSKRRHSIQANFNEALAA</sequence>
<feature type="non-terminal residue" evidence="1">
    <location>
        <position position="1"/>
    </location>
</feature>
<comment type="caution">
    <text evidence="1">The sequence shown here is derived from an EMBL/GenBank/DDBJ whole genome shotgun (WGS) entry which is preliminary data.</text>
</comment>
<dbReference type="Proteomes" id="UP001140234">
    <property type="component" value="Unassembled WGS sequence"/>
</dbReference>
<protein>
    <submittedName>
        <fullName evidence="1">Uncharacterized protein</fullName>
    </submittedName>
</protein>
<keyword evidence="2" id="KW-1185">Reference proteome</keyword>
<accession>A0ACC1JSG0</accession>
<reference evidence="1" key="1">
    <citation type="submission" date="2022-07" db="EMBL/GenBank/DDBJ databases">
        <title>Phylogenomic reconstructions and comparative analyses of Kickxellomycotina fungi.</title>
        <authorList>
            <person name="Reynolds N.K."/>
            <person name="Stajich J.E."/>
            <person name="Barry K."/>
            <person name="Grigoriev I.V."/>
            <person name="Crous P."/>
            <person name="Smith M.E."/>
        </authorList>
    </citation>
    <scope>NUCLEOTIDE SEQUENCE</scope>
    <source>
        <strain evidence="1">CBS 109366</strain>
    </source>
</reference>
<evidence type="ECO:0000313" key="1">
    <source>
        <dbReference type="EMBL" id="KAJ2766363.1"/>
    </source>
</evidence>
<organism evidence="1 2">
    <name type="scientific">Coemansia nantahalensis</name>
    <dbReference type="NCBI Taxonomy" id="2789366"/>
    <lineage>
        <taxon>Eukaryota</taxon>
        <taxon>Fungi</taxon>
        <taxon>Fungi incertae sedis</taxon>
        <taxon>Zoopagomycota</taxon>
        <taxon>Kickxellomycotina</taxon>
        <taxon>Kickxellomycetes</taxon>
        <taxon>Kickxellales</taxon>
        <taxon>Kickxellaceae</taxon>
        <taxon>Coemansia</taxon>
    </lineage>
</organism>
<dbReference type="EMBL" id="JANBUJ010001718">
    <property type="protein sequence ID" value="KAJ2766363.1"/>
    <property type="molecule type" value="Genomic_DNA"/>
</dbReference>